<evidence type="ECO:0000313" key="3">
    <source>
        <dbReference type="Proteomes" id="UP000287651"/>
    </source>
</evidence>
<dbReference type="Proteomes" id="UP000287651">
    <property type="component" value="Unassembled WGS sequence"/>
</dbReference>
<evidence type="ECO:0000313" key="2">
    <source>
        <dbReference type="EMBL" id="RRT37446.1"/>
    </source>
</evidence>
<comment type="caution">
    <text evidence="2">The sequence shown here is derived from an EMBL/GenBank/DDBJ whole genome shotgun (WGS) entry which is preliminary data.</text>
</comment>
<gene>
    <name evidence="2" type="ORF">B296_00015468</name>
</gene>
<dbReference type="EMBL" id="AMZH03022284">
    <property type="protein sequence ID" value="RRT37446.1"/>
    <property type="molecule type" value="Genomic_DNA"/>
</dbReference>
<sequence>MAGPQRGATRGSGVGRRGDRPLVGWLPVGKAAVTYAGGSDGGDDAVRMIEGLGHPFEKRMILPLRI</sequence>
<organism evidence="2 3">
    <name type="scientific">Ensete ventricosum</name>
    <name type="common">Abyssinian banana</name>
    <name type="synonym">Musa ensete</name>
    <dbReference type="NCBI Taxonomy" id="4639"/>
    <lineage>
        <taxon>Eukaryota</taxon>
        <taxon>Viridiplantae</taxon>
        <taxon>Streptophyta</taxon>
        <taxon>Embryophyta</taxon>
        <taxon>Tracheophyta</taxon>
        <taxon>Spermatophyta</taxon>
        <taxon>Magnoliopsida</taxon>
        <taxon>Liliopsida</taxon>
        <taxon>Zingiberales</taxon>
        <taxon>Musaceae</taxon>
        <taxon>Ensete</taxon>
    </lineage>
</organism>
<feature type="region of interest" description="Disordered" evidence="1">
    <location>
        <begin position="1"/>
        <end position="20"/>
    </location>
</feature>
<reference evidence="2 3" key="1">
    <citation type="journal article" date="2014" name="Agronomy (Basel)">
        <title>A Draft Genome Sequence for Ensete ventricosum, the Drought-Tolerant Tree Against Hunger.</title>
        <authorList>
            <person name="Harrison J."/>
            <person name="Moore K.A."/>
            <person name="Paszkiewicz K."/>
            <person name="Jones T."/>
            <person name="Grant M."/>
            <person name="Ambacheew D."/>
            <person name="Muzemil S."/>
            <person name="Studholme D.J."/>
        </authorList>
    </citation>
    <scope>NUCLEOTIDE SEQUENCE [LARGE SCALE GENOMIC DNA]</scope>
</reference>
<dbReference type="AlphaFoldDB" id="A0A426XD87"/>
<proteinExistence type="predicted"/>
<evidence type="ECO:0000256" key="1">
    <source>
        <dbReference type="SAM" id="MobiDB-lite"/>
    </source>
</evidence>
<name>A0A426XD87_ENSVE</name>
<protein>
    <submittedName>
        <fullName evidence="2">Uncharacterized protein</fullName>
    </submittedName>
</protein>
<accession>A0A426XD87</accession>